<proteinExistence type="predicted"/>
<dbReference type="InterPro" id="IPR037883">
    <property type="entry name" value="Knr4/Smi1-like_sf"/>
</dbReference>
<keyword evidence="2" id="KW-1185">Reference proteome</keyword>
<gene>
    <name evidence="1" type="ORF">SAMN05421578_104187</name>
</gene>
<organism evidence="1 2">
    <name type="scientific">Paenibacillus macquariensis</name>
    <dbReference type="NCBI Taxonomy" id="948756"/>
    <lineage>
        <taxon>Bacteria</taxon>
        <taxon>Bacillati</taxon>
        <taxon>Bacillota</taxon>
        <taxon>Bacilli</taxon>
        <taxon>Bacillales</taxon>
        <taxon>Paenibacillaceae</taxon>
        <taxon>Paenibacillus</taxon>
    </lineage>
</organism>
<name>A0ABY1JUV3_9BACL</name>
<dbReference type="EMBL" id="FTNK01000004">
    <property type="protein sequence ID" value="SIQ81618.1"/>
    <property type="molecule type" value="Genomic_DNA"/>
</dbReference>
<protein>
    <recommendedName>
        <fullName evidence="3">SMI1/KNR4 family protein</fullName>
    </recommendedName>
</protein>
<reference evidence="1 2" key="1">
    <citation type="submission" date="2017-01" db="EMBL/GenBank/DDBJ databases">
        <authorList>
            <person name="Varghese N."/>
            <person name="Submissions S."/>
        </authorList>
    </citation>
    <scope>NUCLEOTIDE SEQUENCE [LARGE SCALE GENOMIC DNA]</scope>
    <source>
        <strain evidence="1 2">ATCC 23464</strain>
    </source>
</reference>
<dbReference type="SUPFAM" id="SSF160631">
    <property type="entry name" value="SMI1/KNR4-like"/>
    <property type="match status" value="1"/>
</dbReference>
<sequence>MSMIKEQFIEQMINLASCRTSPEEWSSWWNNHNEQLESFLNRGEYLRLKPIMHGFRWVPIVHSQKGAIKYLDDNNILYVKENSYQENYENELNESIKANREMKKQRLIKIKAEYPEIFNRYPKFSNSLQYNFDESDFIQVGLNNDKFEEFKITSGIKMPEDITNFFKTASAISLEGIRIEFEHIYPLELLGKTYYVLGEFWKEADGDLVLWDPSESNDLTKIYYYAHEQNKIKLLSKSFEDLIEKVFANYNKNL</sequence>
<evidence type="ECO:0000313" key="2">
    <source>
        <dbReference type="Proteomes" id="UP000186666"/>
    </source>
</evidence>
<evidence type="ECO:0008006" key="3">
    <source>
        <dbReference type="Google" id="ProtNLM"/>
    </source>
</evidence>
<dbReference type="RefSeq" id="WP_068585528.1">
    <property type="nucleotide sequence ID" value="NZ_FTNK01000004.1"/>
</dbReference>
<dbReference type="Proteomes" id="UP000186666">
    <property type="component" value="Unassembled WGS sequence"/>
</dbReference>
<accession>A0ABY1JUV3</accession>
<evidence type="ECO:0000313" key="1">
    <source>
        <dbReference type="EMBL" id="SIQ81618.1"/>
    </source>
</evidence>
<comment type="caution">
    <text evidence="1">The sequence shown here is derived from an EMBL/GenBank/DDBJ whole genome shotgun (WGS) entry which is preliminary data.</text>
</comment>